<name>A0A1H4A9X6_9RHOB</name>
<feature type="domain" description="SsuA/THI5-like" evidence="13">
    <location>
        <begin position="37"/>
        <end position="251"/>
    </location>
</feature>
<accession>A0A1H4A9X6</accession>
<dbReference type="PANTHER" id="PTHR31528">
    <property type="entry name" value="4-AMINO-5-HYDROXYMETHYL-2-METHYLPYRIMIDINE PHOSPHATE SYNTHASE THI11-RELATED"/>
    <property type="match status" value="1"/>
</dbReference>
<evidence type="ECO:0000256" key="11">
    <source>
        <dbReference type="ARBA" id="ARBA00048179"/>
    </source>
</evidence>
<evidence type="ECO:0000256" key="2">
    <source>
        <dbReference type="ARBA" id="ARBA00004948"/>
    </source>
</evidence>
<comment type="function">
    <text evidence="1">Responsible for the formation of the pyrimidine heterocycle in the thiamine biosynthesis pathway. Catalyzes the formation of hydroxymethylpyrimidine phosphate (HMP-P) from histidine and pyridoxal phosphate (PLP). The protein uses PLP and the active site histidine to form HMP-P, generating an inactive enzyme. The enzyme can only undergo a single turnover, which suggests it is a suicide enzyme.</text>
</comment>
<dbReference type="RefSeq" id="WP_093252021.1">
    <property type="nucleotide sequence ID" value="NZ_FNQM01000004.1"/>
</dbReference>
<evidence type="ECO:0000256" key="3">
    <source>
        <dbReference type="ARBA" id="ARBA00009406"/>
    </source>
</evidence>
<keyword evidence="15" id="KW-1185">Reference proteome</keyword>
<dbReference type="GO" id="GO:0016740">
    <property type="term" value="F:transferase activity"/>
    <property type="evidence" value="ECO:0007669"/>
    <property type="project" value="UniProtKB-KW"/>
</dbReference>
<comment type="subunit">
    <text evidence="4">Homodimer.</text>
</comment>
<evidence type="ECO:0000313" key="15">
    <source>
        <dbReference type="Proteomes" id="UP000198703"/>
    </source>
</evidence>
<evidence type="ECO:0000256" key="8">
    <source>
        <dbReference type="ARBA" id="ARBA00022977"/>
    </source>
</evidence>
<feature type="chain" id="PRO_5011541611" description="Thiamine pyrimidine synthase" evidence="12">
    <location>
        <begin position="21"/>
        <end position="335"/>
    </location>
</feature>
<evidence type="ECO:0000256" key="1">
    <source>
        <dbReference type="ARBA" id="ARBA00003469"/>
    </source>
</evidence>
<dbReference type="Pfam" id="PF09084">
    <property type="entry name" value="NMT1"/>
    <property type="match status" value="1"/>
</dbReference>
<keyword evidence="8" id="KW-0784">Thiamine biosynthesis</keyword>
<evidence type="ECO:0000256" key="12">
    <source>
        <dbReference type="SAM" id="SignalP"/>
    </source>
</evidence>
<evidence type="ECO:0000256" key="7">
    <source>
        <dbReference type="ARBA" id="ARBA00022898"/>
    </source>
</evidence>
<keyword evidence="7" id="KW-0663">Pyridoxal phosphate</keyword>
<evidence type="ECO:0000313" key="14">
    <source>
        <dbReference type="EMBL" id="SEA32799.1"/>
    </source>
</evidence>
<dbReference type="SUPFAM" id="SSF53850">
    <property type="entry name" value="Periplasmic binding protein-like II"/>
    <property type="match status" value="1"/>
</dbReference>
<reference evidence="14 15" key="1">
    <citation type="submission" date="2016-10" db="EMBL/GenBank/DDBJ databases">
        <authorList>
            <person name="de Groot N.N."/>
        </authorList>
    </citation>
    <scope>NUCLEOTIDE SEQUENCE [LARGE SCALE GENOMIC DNA]</scope>
    <source>
        <strain evidence="14 15">DSM 15345</strain>
    </source>
</reference>
<keyword evidence="5" id="KW-0808">Transferase</keyword>
<comment type="pathway">
    <text evidence="2">Cofactor biosynthesis; thiamine diphosphate biosynthesis.</text>
</comment>
<protein>
    <recommendedName>
        <fullName evidence="10">Thiamine pyrimidine synthase</fullName>
    </recommendedName>
</protein>
<dbReference type="AlphaFoldDB" id="A0A1H4A9X6"/>
<evidence type="ECO:0000256" key="4">
    <source>
        <dbReference type="ARBA" id="ARBA00011738"/>
    </source>
</evidence>
<keyword evidence="12" id="KW-0732">Signal</keyword>
<evidence type="ECO:0000259" key="13">
    <source>
        <dbReference type="Pfam" id="PF09084"/>
    </source>
</evidence>
<dbReference type="OrthoDB" id="9815602at2"/>
<dbReference type="InterPro" id="IPR027939">
    <property type="entry name" value="NMT1/THI5"/>
</dbReference>
<dbReference type="EMBL" id="FNQM01000004">
    <property type="protein sequence ID" value="SEA32799.1"/>
    <property type="molecule type" value="Genomic_DNA"/>
</dbReference>
<organism evidence="14 15">
    <name type="scientific">Rubrimonas cliftonensis</name>
    <dbReference type="NCBI Taxonomy" id="89524"/>
    <lineage>
        <taxon>Bacteria</taxon>
        <taxon>Pseudomonadati</taxon>
        <taxon>Pseudomonadota</taxon>
        <taxon>Alphaproteobacteria</taxon>
        <taxon>Rhodobacterales</taxon>
        <taxon>Paracoccaceae</taxon>
        <taxon>Rubrimonas</taxon>
    </lineage>
</organism>
<dbReference type="Proteomes" id="UP000198703">
    <property type="component" value="Unassembled WGS sequence"/>
</dbReference>
<keyword evidence="9" id="KW-0408">Iron</keyword>
<evidence type="ECO:0000256" key="9">
    <source>
        <dbReference type="ARBA" id="ARBA00023004"/>
    </source>
</evidence>
<evidence type="ECO:0000256" key="6">
    <source>
        <dbReference type="ARBA" id="ARBA00022723"/>
    </source>
</evidence>
<dbReference type="InterPro" id="IPR015168">
    <property type="entry name" value="SsuA/THI5"/>
</dbReference>
<feature type="signal peptide" evidence="12">
    <location>
        <begin position="1"/>
        <end position="20"/>
    </location>
</feature>
<dbReference type="GO" id="GO:0046872">
    <property type="term" value="F:metal ion binding"/>
    <property type="evidence" value="ECO:0007669"/>
    <property type="project" value="UniProtKB-KW"/>
</dbReference>
<dbReference type="PANTHER" id="PTHR31528:SF1">
    <property type="entry name" value="4-AMINO-5-HYDROXYMETHYL-2-METHYLPYRIMIDINE PHOSPHATE SYNTHASE THI11-RELATED"/>
    <property type="match status" value="1"/>
</dbReference>
<comment type="similarity">
    <text evidence="3">Belongs to the NMT1/THI5 family.</text>
</comment>
<proteinExistence type="inferred from homology"/>
<dbReference type="GO" id="GO:0009228">
    <property type="term" value="P:thiamine biosynthetic process"/>
    <property type="evidence" value="ECO:0007669"/>
    <property type="project" value="UniProtKB-KW"/>
</dbReference>
<dbReference type="Gene3D" id="3.40.190.10">
    <property type="entry name" value="Periplasmic binding protein-like II"/>
    <property type="match status" value="2"/>
</dbReference>
<sequence length="335" mass="35719">MRNLLAATIVTMLLVGPAAAGNLAIKFTTDWKIQGIHGWFYLARDKGYFAEEGLDVTIDQGEGSAATVTRVMSGAYDAGFGDMNAIVQNAATNPEQAPVMVYQIYNQPPFSILAKADGPVKKASDLNGLTVGAPPGSAVTKLFPALASKAGIDLATVEIIHVQPNIQEQMLLRGNVDASLVFNVTSYLNLIGLGLDPDRDFRFIGYGESGLDIYSNGVMVSRDLHDNHPEAVAGLVRAINRAVMEVIADPSLGAAAVKAEEPLLDAALEAKRLDFALSRLIDSPETRELGVGAVDMARLARTIGVLQEIEGFETAPEAAAIFDAAFLPPLEDRRR</sequence>
<evidence type="ECO:0000256" key="5">
    <source>
        <dbReference type="ARBA" id="ARBA00022679"/>
    </source>
</evidence>
<keyword evidence="6" id="KW-0479">Metal-binding</keyword>
<evidence type="ECO:0000256" key="10">
    <source>
        <dbReference type="ARBA" id="ARBA00033171"/>
    </source>
</evidence>
<comment type="catalytic activity">
    <reaction evidence="11">
        <text>N(6)-(pyridoxal phosphate)-L-lysyl-[4-amino-5-hydroxymethyl-2-methylpyrimidine phosphate synthase] + L-histidyl-[4-amino-5-hydroxymethyl-2-methylpyrimidine phosphate synthase] + 2 Fe(3+) + 4 H2O = L-lysyl-[4-amino-5-hydroxymethyl-2-methylpyrimidine phosphate synthase] + (2S)-2-amino-5-hydroxy-4-oxopentanoyl-[4-amino-5-hydroxymethyl-2-methylpyrimidine phosphate synthase] + 4-amino-2-methyl-5-(phosphooxymethyl)pyrimidine + 3-oxopropanoate + 2 Fe(2+) + 2 H(+)</text>
        <dbReference type="Rhea" id="RHEA:65756"/>
        <dbReference type="Rhea" id="RHEA-COMP:16892"/>
        <dbReference type="Rhea" id="RHEA-COMP:16893"/>
        <dbReference type="Rhea" id="RHEA-COMP:16894"/>
        <dbReference type="Rhea" id="RHEA-COMP:16895"/>
        <dbReference type="ChEBI" id="CHEBI:15377"/>
        <dbReference type="ChEBI" id="CHEBI:15378"/>
        <dbReference type="ChEBI" id="CHEBI:29033"/>
        <dbReference type="ChEBI" id="CHEBI:29034"/>
        <dbReference type="ChEBI" id="CHEBI:29969"/>
        <dbReference type="ChEBI" id="CHEBI:29979"/>
        <dbReference type="ChEBI" id="CHEBI:33190"/>
        <dbReference type="ChEBI" id="CHEBI:58354"/>
        <dbReference type="ChEBI" id="CHEBI:143915"/>
        <dbReference type="ChEBI" id="CHEBI:157692"/>
    </reaction>
    <physiologicalReaction direction="left-to-right" evidence="11">
        <dbReference type="Rhea" id="RHEA:65757"/>
    </physiologicalReaction>
</comment>
<dbReference type="STRING" id="89524.SAMN05444370_104136"/>
<gene>
    <name evidence="14" type="ORF">SAMN05444370_104136</name>
</gene>